<evidence type="ECO:0000256" key="3">
    <source>
        <dbReference type="ARBA" id="ARBA00022989"/>
    </source>
</evidence>
<dbReference type="Gene3D" id="1.20.1740.10">
    <property type="entry name" value="Amino acid/polyamine transporter I"/>
    <property type="match status" value="1"/>
</dbReference>
<feature type="transmembrane region" description="Helical" evidence="6">
    <location>
        <begin position="78"/>
        <end position="99"/>
    </location>
</feature>
<evidence type="ECO:0000259" key="7">
    <source>
        <dbReference type="Pfam" id="PF01073"/>
    </source>
</evidence>
<feature type="transmembrane region" description="Helical" evidence="6">
    <location>
        <begin position="201"/>
        <end position="220"/>
    </location>
</feature>
<dbReference type="InterPro" id="IPR050598">
    <property type="entry name" value="AminoAcid_Transporter"/>
</dbReference>
<keyword evidence="4 6" id="KW-0472">Membrane</keyword>
<dbReference type="PANTHER" id="PTHR11785:SF353">
    <property type="entry name" value="METHIONINE TRANSPORTER (EUROFUNG)"/>
    <property type="match status" value="1"/>
</dbReference>
<evidence type="ECO:0000256" key="5">
    <source>
        <dbReference type="SAM" id="MobiDB-lite"/>
    </source>
</evidence>
<evidence type="ECO:0000313" key="9">
    <source>
        <dbReference type="Proteomes" id="UP000559027"/>
    </source>
</evidence>
<gene>
    <name evidence="8" type="ORF">D9756_003417</name>
</gene>
<organism evidence="8 9">
    <name type="scientific">Leucocoprinus leucothites</name>
    <dbReference type="NCBI Taxonomy" id="201217"/>
    <lineage>
        <taxon>Eukaryota</taxon>
        <taxon>Fungi</taxon>
        <taxon>Dikarya</taxon>
        <taxon>Basidiomycota</taxon>
        <taxon>Agaricomycotina</taxon>
        <taxon>Agaricomycetes</taxon>
        <taxon>Agaricomycetidae</taxon>
        <taxon>Agaricales</taxon>
        <taxon>Agaricineae</taxon>
        <taxon>Agaricaceae</taxon>
        <taxon>Leucocoprinus</taxon>
    </lineage>
</organism>
<dbReference type="CDD" id="cd05227">
    <property type="entry name" value="AR_SDR_e"/>
    <property type="match status" value="1"/>
</dbReference>
<keyword evidence="9" id="KW-1185">Reference proteome</keyword>
<feature type="transmembrane region" description="Helical" evidence="6">
    <location>
        <begin position="126"/>
        <end position="149"/>
    </location>
</feature>
<dbReference type="OrthoDB" id="5982228at2759"/>
<comment type="caution">
    <text evidence="8">The sequence shown here is derived from an EMBL/GenBank/DDBJ whole genome shotgun (WGS) entry which is preliminary data.</text>
</comment>
<dbReference type="GO" id="GO:0006694">
    <property type="term" value="P:steroid biosynthetic process"/>
    <property type="evidence" value="ECO:0007669"/>
    <property type="project" value="InterPro"/>
</dbReference>
<dbReference type="SUPFAM" id="SSF51735">
    <property type="entry name" value="NAD(P)-binding Rossmann-fold domains"/>
    <property type="match status" value="2"/>
</dbReference>
<keyword evidence="3 6" id="KW-1133">Transmembrane helix</keyword>
<dbReference type="InterPro" id="IPR002225">
    <property type="entry name" value="3Beta_OHSteriod_DH/Estase"/>
</dbReference>
<comment type="subcellular location">
    <subcellularLocation>
        <location evidence="1">Membrane</location>
        <topology evidence="1">Multi-pass membrane protein</topology>
    </subcellularLocation>
</comment>
<feature type="transmembrane region" description="Helical" evidence="6">
    <location>
        <begin position="280"/>
        <end position="299"/>
    </location>
</feature>
<dbReference type="Gene3D" id="3.40.50.720">
    <property type="entry name" value="NAD(P)-binding Rossmann-like Domain"/>
    <property type="match status" value="2"/>
</dbReference>
<feature type="transmembrane region" description="Helical" evidence="6">
    <location>
        <begin position="407"/>
        <end position="426"/>
    </location>
</feature>
<evidence type="ECO:0000256" key="4">
    <source>
        <dbReference type="ARBA" id="ARBA00023136"/>
    </source>
</evidence>
<feature type="transmembrane region" description="Helical" evidence="6">
    <location>
        <begin position="446"/>
        <end position="463"/>
    </location>
</feature>
<dbReference type="GO" id="GO:0016616">
    <property type="term" value="F:oxidoreductase activity, acting on the CH-OH group of donors, NAD or NADP as acceptor"/>
    <property type="evidence" value="ECO:0007669"/>
    <property type="project" value="InterPro"/>
</dbReference>
<dbReference type="Proteomes" id="UP000559027">
    <property type="component" value="Unassembled WGS sequence"/>
</dbReference>
<evidence type="ECO:0000256" key="6">
    <source>
        <dbReference type="SAM" id="Phobius"/>
    </source>
</evidence>
<evidence type="ECO:0000256" key="1">
    <source>
        <dbReference type="ARBA" id="ARBA00004141"/>
    </source>
</evidence>
<evidence type="ECO:0000256" key="2">
    <source>
        <dbReference type="ARBA" id="ARBA00022692"/>
    </source>
</evidence>
<keyword evidence="2 6" id="KW-0812">Transmembrane</keyword>
<feature type="transmembrane region" description="Helical" evidence="6">
    <location>
        <begin position="374"/>
        <end position="395"/>
    </location>
</feature>
<name>A0A8H5G6H6_9AGAR</name>
<dbReference type="InterPro" id="IPR036291">
    <property type="entry name" value="NAD(P)-bd_dom_sf"/>
</dbReference>
<feature type="transmembrane region" description="Helical" evidence="6">
    <location>
        <begin position="169"/>
        <end position="189"/>
    </location>
</feature>
<dbReference type="GO" id="GO:0016020">
    <property type="term" value="C:membrane"/>
    <property type="evidence" value="ECO:0007669"/>
    <property type="project" value="UniProtKB-SubCell"/>
</dbReference>
<accession>A0A8H5G6H6</accession>
<reference evidence="8 9" key="1">
    <citation type="journal article" date="2020" name="ISME J.">
        <title>Uncovering the hidden diversity of litter-decomposition mechanisms in mushroom-forming fungi.</title>
        <authorList>
            <person name="Floudas D."/>
            <person name="Bentzer J."/>
            <person name="Ahren D."/>
            <person name="Johansson T."/>
            <person name="Persson P."/>
            <person name="Tunlid A."/>
        </authorList>
    </citation>
    <scope>NUCLEOTIDE SEQUENCE [LARGE SCALE GENOMIC DNA]</scope>
    <source>
        <strain evidence="8 9">CBS 146.42</strain>
    </source>
</reference>
<dbReference type="Pfam" id="PF13520">
    <property type="entry name" value="AA_permease_2"/>
    <property type="match status" value="1"/>
</dbReference>
<feature type="domain" description="3-beta hydroxysteroid dehydrogenase/isomerase" evidence="7">
    <location>
        <begin position="985"/>
        <end position="1235"/>
    </location>
</feature>
<dbReference type="PANTHER" id="PTHR11785">
    <property type="entry name" value="AMINO ACID TRANSPORTER"/>
    <property type="match status" value="1"/>
</dbReference>
<dbReference type="GO" id="GO:0015179">
    <property type="term" value="F:L-amino acid transmembrane transporter activity"/>
    <property type="evidence" value="ECO:0007669"/>
    <property type="project" value="TreeGrafter"/>
</dbReference>
<protein>
    <recommendedName>
        <fullName evidence="7">3-beta hydroxysteroid dehydrogenase/isomerase domain-containing protein</fullName>
    </recommendedName>
</protein>
<feature type="transmembrane region" description="Helical" evidence="6">
    <location>
        <begin position="475"/>
        <end position="496"/>
    </location>
</feature>
<dbReference type="Pfam" id="PF01073">
    <property type="entry name" value="3Beta_HSD"/>
    <property type="match status" value="2"/>
</dbReference>
<sequence>MTLLNAKDTRIPTPNTTPTEDSDSETPENSNAGAPVEMSNPLGRHVTLFAAVMLNVGQMTGSGIFTVPGTILNSVGSIGMALLFWIIAPLFAFCGLSLYTELASMFPDRSGAEVVFLEQAYPKPKYFVSTVFAITTILTSFTVTNAVVFAQYILNGLDKPVTPLAQTQVAIGVLLIAILTVALSTRLSITIVKLLSSMKVLSLMFVAATGLAVFLGLTGIQDPYDNFRSPFEGTSYNLNALALGLVKANFSFVGWHNAFNVLSEIKDQDPVRTARKAGGIALVLTAILFFFINIAYAAAVPIDEIKNSNQLVAALFFQHVYGTHWGGRILSFLVALSCFGNLVAVTIGHARLIREVARQGLLPYPTHLSSTRPFGTPIGPVAIKGGISILLILLVPAKDTFNFVLNLAAYPGYLFQVLVVIGVWILRQRRRFAGVPPSPLQARNSLVIVFLLTCLLLLVMPWVPPEPGHSDVSFWYATHCAAAIFALLATAAYYWMWMKLLPRLGSYDIIEVVEESGSGALNKRLVRRQSALLRILITSNAELLVVEMLTSGLALLAFLYFIWHNDKLYKQSSPPHPNFSSWTPLQVKQAAEKISEVEASLFRRDPHAKTGRRYIVVGGTGFIGSWIVARLLKRGEEPGNIRIVDLQAPTLPEQLEHLAAGVEYVKTDVTDYGSIVSSFTKAWTRNNGRSAGLTVFHCAATIRYFERHTTFLPRSVAVNMGGTRNVIDACKAASADILIYTSSATVGTRPARLFSFPWEFKRSEKCTQIVTDEGEAEGKGDVIWRYRTHRDFTSNYAETKFRAELLVRNADKANDGKLRTGIIRPGAIIFGPTRQDPVFLGLLSRPLNPLWSGDTVQHLLHIEDCVSAHLLYEQRLLEAQRGGKDVGGHAYLVVGPPCRFGDLAMAMNILSGGKTTFFNLSPTFMYLFSHCIEGYELLYHQFPVLQKLLPRVGGDLIKLQPASHQSVLVDLFYDDSLIRMPVEKVTGSNGYIAMWVVDTLLKSGYAVRGTVRSQDRAKDMEKTFSDFVRNGKLEFVTINDISKEGAFDSAVDGVNGIIHMASPVILDADDPQDLIGPAIAGTLGILKSASNQGSLLKRIVFTSSAAAILNPVSEPTIFSESDWNTASVEEVDRLGKQALPMHKYRASKTLAEKAIWEYYEEHKNNVPWDVATINPPFVFGPALNEFKDPSQLNATTKMWWDFVIANPPTKQSVTVFNSYVDVRDVALAHVLALQKPEAGGERLIVSAGPFVWQDWLDIASTHRSPLKFHEFPHHQQFNGFLPKGFPDVERNRQLTYDNSKALRILGPELQYRSMAETTKDILEEYAARGW</sequence>
<feature type="transmembrane region" description="Helical" evidence="6">
    <location>
        <begin position="329"/>
        <end position="353"/>
    </location>
</feature>
<dbReference type="EMBL" id="JAACJO010000004">
    <property type="protein sequence ID" value="KAF5359294.1"/>
    <property type="molecule type" value="Genomic_DNA"/>
</dbReference>
<feature type="region of interest" description="Disordered" evidence="5">
    <location>
        <begin position="1"/>
        <end position="37"/>
    </location>
</feature>
<evidence type="ECO:0000313" key="8">
    <source>
        <dbReference type="EMBL" id="KAF5359294.1"/>
    </source>
</evidence>
<proteinExistence type="predicted"/>
<feature type="domain" description="3-beta hydroxysteroid dehydrogenase/isomerase" evidence="7">
    <location>
        <begin position="615"/>
        <end position="746"/>
    </location>
</feature>
<dbReference type="InterPro" id="IPR002293">
    <property type="entry name" value="AA/rel_permease1"/>
</dbReference>
<feature type="transmembrane region" description="Helical" evidence="6">
    <location>
        <begin position="48"/>
        <end position="72"/>
    </location>
</feature>
<feature type="transmembrane region" description="Helical" evidence="6">
    <location>
        <begin position="240"/>
        <end position="259"/>
    </location>
</feature>
<feature type="transmembrane region" description="Helical" evidence="6">
    <location>
        <begin position="543"/>
        <end position="563"/>
    </location>
</feature>